<dbReference type="EMBL" id="QHKS01000002">
    <property type="protein sequence ID" value="RDK04132.1"/>
    <property type="molecule type" value="Genomic_DNA"/>
</dbReference>
<name>A0A370NEU2_9BURK</name>
<evidence type="ECO:0000313" key="2">
    <source>
        <dbReference type="EMBL" id="RDK04132.1"/>
    </source>
</evidence>
<sequence>MRQSGDAEEVPAARQAQPIRQKRGKRRRARQDASGTPLGRGFRHMACDAAGAVRSVMPRRLLLRHAADRGQPARPRDFRQAARGVWRRAFPSRRILAGANMFNEMPTKGRGRHA</sequence>
<evidence type="ECO:0000256" key="1">
    <source>
        <dbReference type="SAM" id="MobiDB-lite"/>
    </source>
</evidence>
<feature type="compositionally biased region" description="Basic residues" evidence="1">
    <location>
        <begin position="20"/>
        <end position="29"/>
    </location>
</feature>
<dbReference type="AlphaFoldDB" id="A0A370NEU2"/>
<proteinExistence type="predicted"/>
<accession>A0A370NEU2</accession>
<gene>
    <name evidence="2" type="ORF">DLM46_03935</name>
</gene>
<keyword evidence="3" id="KW-1185">Reference proteome</keyword>
<protein>
    <submittedName>
        <fullName evidence="2">Uncharacterized protein</fullName>
    </submittedName>
</protein>
<comment type="caution">
    <text evidence="2">The sequence shown here is derived from an EMBL/GenBank/DDBJ whole genome shotgun (WGS) entry which is preliminary data.</text>
</comment>
<dbReference type="Proteomes" id="UP000254875">
    <property type="component" value="Unassembled WGS sequence"/>
</dbReference>
<reference evidence="3" key="1">
    <citation type="submission" date="2018-05" db="EMBL/GenBank/DDBJ databases">
        <authorList>
            <person name="Feng T."/>
        </authorList>
    </citation>
    <scope>NUCLEOTIDE SEQUENCE [LARGE SCALE GENOMIC DNA]</scope>
    <source>
        <strain evidence="3">S27</strain>
    </source>
</reference>
<feature type="region of interest" description="Disordered" evidence="1">
    <location>
        <begin position="1"/>
        <end position="42"/>
    </location>
</feature>
<organism evidence="2 3">
    <name type="scientific">Paraburkholderia lacunae</name>
    <dbReference type="NCBI Taxonomy" id="2211104"/>
    <lineage>
        <taxon>Bacteria</taxon>
        <taxon>Pseudomonadati</taxon>
        <taxon>Pseudomonadota</taxon>
        <taxon>Betaproteobacteria</taxon>
        <taxon>Burkholderiales</taxon>
        <taxon>Burkholderiaceae</taxon>
        <taxon>Paraburkholderia</taxon>
    </lineage>
</organism>
<evidence type="ECO:0000313" key="3">
    <source>
        <dbReference type="Proteomes" id="UP000254875"/>
    </source>
</evidence>